<proteinExistence type="inferred from homology"/>
<feature type="binding site" evidence="5">
    <location>
        <position position="130"/>
    </location>
    <ligand>
        <name>Zn(2+)</name>
        <dbReference type="ChEBI" id="CHEBI:29105"/>
        <note>structural</note>
    </ligand>
</feature>
<dbReference type="PROSITE" id="PS00113">
    <property type="entry name" value="ADENYLATE_KINASE"/>
    <property type="match status" value="1"/>
</dbReference>
<dbReference type="HAMAP" id="MF_00235">
    <property type="entry name" value="Adenylate_kinase_Adk"/>
    <property type="match status" value="1"/>
</dbReference>
<evidence type="ECO:0000256" key="5">
    <source>
        <dbReference type="HAMAP-Rule" id="MF_00235"/>
    </source>
</evidence>
<protein>
    <recommendedName>
        <fullName evidence="5 7">Adenylate kinase</fullName>
        <shortName evidence="5">AK</shortName>
        <ecNumber evidence="5 7">2.7.4.3</ecNumber>
    </recommendedName>
    <alternativeName>
        <fullName evidence="5">ATP-AMP transphosphorylase</fullName>
    </alternativeName>
    <alternativeName>
        <fullName evidence="5">ATP:AMP phosphotransferase</fullName>
    </alternativeName>
    <alternativeName>
        <fullName evidence="5">Adenylate monophosphate kinase</fullName>
    </alternativeName>
</protein>
<evidence type="ECO:0000313" key="9">
    <source>
        <dbReference type="EMBL" id="MBM6616158.1"/>
    </source>
</evidence>
<dbReference type="SUPFAM" id="SSF52540">
    <property type="entry name" value="P-loop containing nucleoside triphosphate hydrolases"/>
    <property type="match status" value="1"/>
</dbReference>
<comment type="subcellular location">
    <subcellularLocation>
        <location evidence="5 7">Cytoplasm</location>
    </subcellularLocation>
</comment>
<evidence type="ECO:0000256" key="6">
    <source>
        <dbReference type="RuleBase" id="RU003330"/>
    </source>
</evidence>
<comment type="pathway">
    <text evidence="5">Purine metabolism; AMP biosynthesis via salvage pathway; AMP from ADP: step 1/1.</text>
</comment>
<dbReference type="Gene3D" id="3.40.50.300">
    <property type="entry name" value="P-loop containing nucleotide triphosphate hydrolases"/>
    <property type="match status" value="1"/>
</dbReference>
<evidence type="ECO:0000256" key="2">
    <source>
        <dbReference type="ARBA" id="ARBA00022727"/>
    </source>
</evidence>
<dbReference type="RefSeq" id="WP_204201556.1">
    <property type="nucleotide sequence ID" value="NZ_JAFELM010000002.1"/>
</dbReference>
<feature type="binding site" evidence="5">
    <location>
        <begin position="10"/>
        <end position="15"/>
    </location>
    <ligand>
        <name>ATP</name>
        <dbReference type="ChEBI" id="CHEBI:30616"/>
    </ligand>
</feature>
<feature type="region of interest" description="LID" evidence="5">
    <location>
        <begin position="126"/>
        <end position="163"/>
    </location>
</feature>
<feature type="binding site" evidence="5">
    <location>
        <position position="199"/>
    </location>
    <ligand>
        <name>ATP</name>
        <dbReference type="ChEBI" id="CHEBI:30616"/>
    </ligand>
</feature>
<evidence type="ECO:0000256" key="7">
    <source>
        <dbReference type="RuleBase" id="RU003331"/>
    </source>
</evidence>
<dbReference type="EMBL" id="JAFELM010000002">
    <property type="protein sequence ID" value="MBM6616158.1"/>
    <property type="molecule type" value="Genomic_DNA"/>
</dbReference>
<keyword evidence="4 5" id="KW-0418">Kinase</keyword>
<feature type="binding site" evidence="5">
    <location>
        <position position="171"/>
    </location>
    <ligand>
        <name>AMP</name>
        <dbReference type="ChEBI" id="CHEBI:456215"/>
    </ligand>
</feature>
<evidence type="ECO:0000256" key="4">
    <source>
        <dbReference type="ARBA" id="ARBA00022777"/>
    </source>
</evidence>
<keyword evidence="5" id="KW-0479">Metal-binding</keyword>
<feature type="binding site" evidence="5">
    <location>
        <position position="31"/>
    </location>
    <ligand>
        <name>AMP</name>
        <dbReference type="ChEBI" id="CHEBI:456215"/>
    </ligand>
</feature>
<keyword evidence="5" id="KW-0963">Cytoplasm</keyword>
<keyword evidence="1 5" id="KW-0808">Transferase</keyword>
<name>A0ABS2DCH6_9BACI</name>
<feature type="binding site" evidence="5">
    <location>
        <position position="92"/>
    </location>
    <ligand>
        <name>AMP</name>
        <dbReference type="ChEBI" id="CHEBI:456215"/>
    </ligand>
</feature>
<evidence type="ECO:0000259" key="8">
    <source>
        <dbReference type="Pfam" id="PF05191"/>
    </source>
</evidence>
<dbReference type="NCBIfam" id="NF001380">
    <property type="entry name" value="PRK00279.1-2"/>
    <property type="match status" value="1"/>
</dbReference>
<evidence type="ECO:0000256" key="3">
    <source>
        <dbReference type="ARBA" id="ARBA00022741"/>
    </source>
</evidence>
<comment type="subunit">
    <text evidence="5 7">Monomer.</text>
</comment>
<dbReference type="Pfam" id="PF05191">
    <property type="entry name" value="ADK_lid"/>
    <property type="match status" value="1"/>
</dbReference>
<dbReference type="InterPro" id="IPR000850">
    <property type="entry name" value="Adenylat/UMP-CMP_kin"/>
</dbReference>
<sequence>MNLILMGLPGAGKGTQAEQIVENYNIPHISTGDMFRAAMSEGTELGLKAKSFMDQGQLVPDEVTIGIVRERLGKDDCKKGFLLDGFPRTVAQAEALEVMLSDLERTLDYVLHIHVDQSLLLDRLTGRRICKNCGATYHLIFNPPANEGVCDKCGGELYQRADDNAETVGNRLEVNTKQMKPLLDFYQAKGYLRTIDGEQEIDQVYVNIDELLKGLNK</sequence>
<feature type="binding site" evidence="5">
    <location>
        <position position="150"/>
    </location>
    <ligand>
        <name>Zn(2+)</name>
        <dbReference type="ChEBI" id="CHEBI:29105"/>
        <note>structural</note>
    </ligand>
</feature>
<feature type="binding site" evidence="5">
    <location>
        <position position="127"/>
    </location>
    <ligand>
        <name>ATP</name>
        <dbReference type="ChEBI" id="CHEBI:30616"/>
    </ligand>
</feature>
<reference evidence="9 10" key="1">
    <citation type="submission" date="2021-02" db="EMBL/GenBank/DDBJ databases">
        <title>Bacillus sp. RD4P76, an endophyte from a halophyte.</title>
        <authorList>
            <person name="Sun J.-Q."/>
        </authorList>
    </citation>
    <scope>NUCLEOTIDE SEQUENCE [LARGE SCALE GENOMIC DNA]</scope>
    <source>
        <strain evidence="9 10">RD4P76</strain>
    </source>
</reference>
<feature type="binding site" evidence="5">
    <location>
        <begin position="136"/>
        <end position="137"/>
    </location>
    <ligand>
        <name>ATP</name>
        <dbReference type="ChEBI" id="CHEBI:30616"/>
    </ligand>
</feature>
<dbReference type="EC" id="2.7.4.3" evidence="5 7"/>
<dbReference type="Pfam" id="PF00406">
    <property type="entry name" value="ADK"/>
    <property type="match status" value="1"/>
</dbReference>
<dbReference type="PANTHER" id="PTHR23359">
    <property type="entry name" value="NUCLEOTIDE KINASE"/>
    <property type="match status" value="1"/>
</dbReference>
<feature type="binding site" evidence="5">
    <location>
        <position position="160"/>
    </location>
    <ligand>
        <name>AMP</name>
        <dbReference type="ChEBI" id="CHEBI:456215"/>
    </ligand>
</feature>
<gene>
    <name evidence="5" type="primary">adk</name>
    <name evidence="9" type="ORF">JR050_00435</name>
</gene>
<feature type="binding site" evidence="5">
    <location>
        <begin position="85"/>
        <end position="88"/>
    </location>
    <ligand>
        <name>AMP</name>
        <dbReference type="ChEBI" id="CHEBI:456215"/>
    </ligand>
</feature>
<dbReference type="Proteomes" id="UP001518925">
    <property type="component" value="Unassembled WGS sequence"/>
</dbReference>
<evidence type="ECO:0000256" key="1">
    <source>
        <dbReference type="ARBA" id="ARBA00022679"/>
    </source>
</evidence>
<keyword evidence="5 7" id="KW-0067">ATP-binding</keyword>
<dbReference type="InterPro" id="IPR007862">
    <property type="entry name" value="Adenylate_kinase_lid-dom"/>
</dbReference>
<accession>A0ABS2DCH6</accession>
<comment type="catalytic activity">
    <reaction evidence="5 7">
        <text>AMP + ATP = 2 ADP</text>
        <dbReference type="Rhea" id="RHEA:12973"/>
        <dbReference type="ChEBI" id="CHEBI:30616"/>
        <dbReference type="ChEBI" id="CHEBI:456215"/>
        <dbReference type="ChEBI" id="CHEBI:456216"/>
        <dbReference type="EC" id="2.7.4.3"/>
    </reaction>
</comment>
<organism evidence="9 10">
    <name type="scientific">Bacillus suaedaesalsae</name>
    <dbReference type="NCBI Taxonomy" id="2810349"/>
    <lineage>
        <taxon>Bacteria</taxon>
        <taxon>Bacillati</taxon>
        <taxon>Bacillota</taxon>
        <taxon>Bacilli</taxon>
        <taxon>Bacillales</taxon>
        <taxon>Bacillaceae</taxon>
        <taxon>Bacillus</taxon>
    </lineage>
</organism>
<keyword evidence="2 5" id="KW-0545">Nucleotide biosynthesis</keyword>
<comment type="caution">
    <text evidence="9">The sequence shown here is derived from an EMBL/GenBank/DDBJ whole genome shotgun (WGS) entry which is preliminary data.</text>
</comment>
<dbReference type="InterPro" id="IPR006259">
    <property type="entry name" value="Adenyl_kin_sub"/>
</dbReference>
<evidence type="ECO:0000313" key="10">
    <source>
        <dbReference type="Proteomes" id="UP001518925"/>
    </source>
</evidence>
<comment type="function">
    <text evidence="5">Catalyzes the reversible transfer of the terminal phosphate group between ATP and AMP. Plays an important role in cellular energy homeostasis and in adenine nucleotide metabolism.</text>
</comment>
<feature type="binding site" evidence="5">
    <location>
        <position position="153"/>
    </location>
    <ligand>
        <name>Zn(2+)</name>
        <dbReference type="ChEBI" id="CHEBI:29105"/>
        <note>structural</note>
    </ligand>
</feature>
<comment type="similarity">
    <text evidence="5 6">Belongs to the adenylate kinase family.</text>
</comment>
<feature type="binding site" evidence="5">
    <location>
        <begin position="57"/>
        <end position="59"/>
    </location>
    <ligand>
        <name>AMP</name>
        <dbReference type="ChEBI" id="CHEBI:456215"/>
    </ligand>
</feature>
<dbReference type="InterPro" id="IPR033690">
    <property type="entry name" value="Adenylat_kinase_CS"/>
</dbReference>
<feature type="binding site" evidence="5">
    <location>
        <position position="133"/>
    </location>
    <ligand>
        <name>Zn(2+)</name>
        <dbReference type="ChEBI" id="CHEBI:29105"/>
        <note>structural</note>
    </ligand>
</feature>
<feature type="binding site" evidence="5">
    <location>
        <position position="36"/>
    </location>
    <ligand>
        <name>AMP</name>
        <dbReference type="ChEBI" id="CHEBI:456215"/>
    </ligand>
</feature>
<feature type="region of interest" description="NMP" evidence="5">
    <location>
        <begin position="30"/>
        <end position="59"/>
    </location>
</feature>
<dbReference type="NCBIfam" id="NF011100">
    <property type="entry name" value="PRK14527.1"/>
    <property type="match status" value="1"/>
</dbReference>
<feature type="domain" description="Adenylate kinase active site lid" evidence="8">
    <location>
        <begin position="127"/>
        <end position="162"/>
    </location>
</feature>
<keyword evidence="10" id="KW-1185">Reference proteome</keyword>
<keyword evidence="5" id="KW-0862">Zinc</keyword>
<dbReference type="NCBIfam" id="NF001381">
    <property type="entry name" value="PRK00279.1-3"/>
    <property type="match status" value="1"/>
</dbReference>
<comment type="domain">
    <text evidence="5">Consists of three domains, a large central CORE domain and two small peripheral domains, NMPbind and LID, which undergo movements during catalysis. The LID domain closes over the site of phosphoryl transfer upon ATP binding. Assembling and dissambling the active center during each catalytic cycle provides an effective means to prevent ATP hydrolysis. Some bacteria have evolved a zinc-coordinating structure that stabilizes the LID domain.</text>
</comment>
<keyword evidence="3 5" id="KW-0547">Nucleotide-binding</keyword>
<dbReference type="GO" id="GO:0004017">
    <property type="term" value="F:AMP kinase activity"/>
    <property type="evidence" value="ECO:0007669"/>
    <property type="project" value="UniProtKB-EC"/>
</dbReference>
<dbReference type="CDD" id="cd01428">
    <property type="entry name" value="ADK"/>
    <property type="match status" value="1"/>
</dbReference>
<dbReference type="InterPro" id="IPR027417">
    <property type="entry name" value="P-loop_NTPase"/>
</dbReference>
<dbReference type="PRINTS" id="PR00094">
    <property type="entry name" value="ADENYLTKNASE"/>
</dbReference>
<dbReference type="NCBIfam" id="TIGR01351">
    <property type="entry name" value="adk"/>
    <property type="match status" value="1"/>
</dbReference>